<evidence type="ECO:0000259" key="1">
    <source>
        <dbReference type="Pfam" id="PF01796"/>
    </source>
</evidence>
<reference evidence="4 5" key="1">
    <citation type="submission" date="2017-02" db="EMBL/GenBank/DDBJ databases">
        <title>The new phylogeny of genus Mycobacterium.</title>
        <authorList>
            <person name="Tortoli E."/>
            <person name="Trovato A."/>
            <person name="Cirillo D.M."/>
        </authorList>
    </citation>
    <scope>NUCLEOTIDE SEQUENCE [LARGE SCALE GENOMIC DNA]</scope>
    <source>
        <strain evidence="4 5">DSM 45145</strain>
    </source>
</reference>
<evidence type="ECO:0000313" key="6">
    <source>
        <dbReference type="Proteomes" id="UP000466894"/>
    </source>
</evidence>
<dbReference type="OrthoDB" id="7470921at2"/>
<dbReference type="EMBL" id="MVIC01000025">
    <property type="protein sequence ID" value="ORB13311.1"/>
    <property type="molecule type" value="Genomic_DNA"/>
</dbReference>
<keyword evidence="4" id="KW-0238">DNA-binding</keyword>
<evidence type="ECO:0000313" key="4">
    <source>
        <dbReference type="EMBL" id="ORB13311.1"/>
    </source>
</evidence>
<reference evidence="3 6" key="2">
    <citation type="journal article" date="2019" name="Emerg. Microbes Infect.">
        <title>Comprehensive subspecies identification of 175 nontuberculous mycobacteria species based on 7547 genomic profiles.</title>
        <authorList>
            <person name="Matsumoto Y."/>
            <person name="Kinjo T."/>
            <person name="Motooka D."/>
            <person name="Nabeya D."/>
            <person name="Jung N."/>
            <person name="Uechi K."/>
            <person name="Horii T."/>
            <person name="Iida T."/>
            <person name="Fujita J."/>
            <person name="Nakamura S."/>
        </authorList>
    </citation>
    <scope>NUCLEOTIDE SEQUENCE [LARGE SCALE GENOMIC DNA]</scope>
    <source>
        <strain evidence="3 6">JCM 16367</strain>
    </source>
</reference>
<dbReference type="RefSeq" id="WP_083088371.1">
    <property type="nucleotide sequence ID" value="NZ_AP022583.1"/>
</dbReference>
<proteinExistence type="predicted"/>
<name>A0A7I7PGN3_9MYCO</name>
<gene>
    <name evidence="4" type="ORF">BST37_13945</name>
    <name evidence="3" type="ORF">MNVI_30440</name>
</gene>
<organism evidence="3 6">
    <name type="scientific">Mycobacterium noviomagense</name>
    <dbReference type="NCBI Taxonomy" id="459858"/>
    <lineage>
        <taxon>Bacteria</taxon>
        <taxon>Bacillati</taxon>
        <taxon>Actinomycetota</taxon>
        <taxon>Actinomycetes</taxon>
        <taxon>Mycobacteriales</taxon>
        <taxon>Mycobacteriaceae</taxon>
        <taxon>Mycobacterium</taxon>
    </lineage>
</organism>
<dbReference type="PANTHER" id="PTHR34075">
    <property type="entry name" value="BLR3430 PROTEIN"/>
    <property type="match status" value="1"/>
</dbReference>
<evidence type="ECO:0000313" key="3">
    <source>
        <dbReference type="EMBL" id="BBY07726.1"/>
    </source>
</evidence>
<evidence type="ECO:0000259" key="2">
    <source>
        <dbReference type="Pfam" id="PF12172"/>
    </source>
</evidence>
<sequence length="139" mass="15161">MLPDDRALWARDGDGQLLIEYCEHCARWIHPAPGHCPHCGGTLIARPVSGRGTVFTYTVNFHPYNPAVPTPYVIAIVELAEQPGLRLATNIVDCEPDSVVCGLPVEVRFEQHGTDADAKFMPVFAPIEARADAKAPENS</sequence>
<dbReference type="InterPro" id="IPR012340">
    <property type="entry name" value="NA-bd_OB-fold"/>
</dbReference>
<dbReference type="PANTHER" id="PTHR34075:SF5">
    <property type="entry name" value="BLR3430 PROTEIN"/>
    <property type="match status" value="1"/>
</dbReference>
<dbReference type="GO" id="GO:0003677">
    <property type="term" value="F:DNA binding"/>
    <property type="evidence" value="ECO:0007669"/>
    <property type="project" value="UniProtKB-KW"/>
</dbReference>
<dbReference type="KEGG" id="mnv:MNVI_30440"/>
<dbReference type="Pfam" id="PF12172">
    <property type="entry name" value="zf-ChsH2"/>
    <property type="match status" value="1"/>
</dbReference>
<dbReference type="EMBL" id="AP022583">
    <property type="protein sequence ID" value="BBY07726.1"/>
    <property type="molecule type" value="Genomic_DNA"/>
</dbReference>
<feature type="domain" description="ChsH2 rubredoxin-like zinc ribbon" evidence="2">
    <location>
        <begin position="9"/>
        <end position="42"/>
    </location>
</feature>
<dbReference type="Proteomes" id="UP000192374">
    <property type="component" value="Unassembled WGS sequence"/>
</dbReference>
<keyword evidence="5" id="KW-1185">Reference proteome</keyword>
<dbReference type="InterPro" id="IPR022002">
    <property type="entry name" value="ChsH2_Znr"/>
</dbReference>
<evidence type="ECO:0000313" key="5">
    <source>
        <dbReference type="Proteomes" id="UP000192374"/>
    </source>
</evidence>
<dbReference type="InterPro" id="IPR002878">
    <property type="entry name" value="ChsH2_C"/>
</dbReference>
<dbReference type="AlphaFoldDB" id="A0A7I7PGN3"/>
<reference evidence="3" key="3">
    <citation type="submission" date="2020-02" db="EMBL/GenBank/DDBJ databases">
        <authorList>
            <person name="Matsumoto Y."/>
            <person name="Motooka D."/>
            <person name="Nakamura S."/>
        </authorList>
    </citation>
    <scope>NUCLEOTIDE SEQUENCE</scope>
    <source>
        <strain evidence="3">JCM 16367</strain>
    </source>
</reference>
<dbReference type="Pfam" id="PF01796">
    <property type="entry name" value="OB_ChsH2_C"/>
    <property type="match status" value="1"/>
</dbReference>
<accession>A0A7I7PGN3</accession>
<protein>
    <submittedName>
        <fullName evidence="4">DNA-binding protein</fullName>
    </submittedName>
</protein>
<dbReference type="SUPFAM" id="SSF50249">
    <property type="entry name" value="Nucleic acid-binding proteins"/>
    <property type="match status" value="1"/>
</dbReference>
<dbReference type="InterPro" id="IPR052513">
    <property type="entry name" value="Thioester_dehydratase-like"/>
</dbReference>
<dbReference type="Proteomes" id="UP000466894">
    <property type="component" value="Chromosome"/>
</dbReference>
<feature type="domain" description="ChsH2 C-terminal OB-fold" evidence="1">
    <location>
        <begin position="46"/>
        <end position="110"/>
    </location>
</feature>